<accession>A0A6A0HDW0</accession>
<dbReference type="Pfam" id="PF16077">
    <property type="entry name" value="Spaetzle"/>
    <property type="match status" value="1"/>
</dbReference>
<proteinExistence type="predicted"/>
<dbReference type="InterPro" id="IPR032104">
    <property type="entry name" value="Spaetzle"/>
</dbReference>
<protein>
    <recommendedName>
        <fullName evidence="5">Spaetzle domain-containing protein</fullName>
    </recommendedName>
</protein>
<feature type="compositionally biased region" description="Low complexity" evidence="4">
    <location>
        <begin position="88"/>
        <end position="97"/>
    </location>
</feature>
<dbReference type="FunFam" id="2.10.90.10:FF:000035">
    <property type="entry name" value="Spz1"/>
    <property type="match status" value="1"/>
</dbReference>
<evidence type="ECO:0000256" key="2">
    <source>
        <dbReference type="ARBA" id="ARBA00023157"/>
    </source>
</evidence>
<evidence type="ECO:0000256" key="1">
    <source>
        <dbReference type="ARBA" id="ARBA00022729"/>
    </source>
</evidence>
<dbReference type="PANTHER" id="PTHR23199">
    <property type="entry name" value="NEUROTROPHIN 1-RELATED"/>
    <property type="match status" value="1"/>
</dbReference>
<reference evidence="6" key="2">
    <citation type="journal article" date="2018" name="Environ. Sci. Technol.">
        <title>The Toxicogenome of Hyalella azteca: A Model for Sediment Ecotoxicology and Evolutionary Toxicology.</title>
        <authorList>
            <person name="Poynton H.C."/>
            <person name="Hasenbein S."/>
            <person name="Benoit J.B."/>
            <person name="Sepulveda M.S."/>
            <person name="Poelchau M.F."/>
            <person name="Hughes D.S.T."/>
            <person name="Murali S.C."/>
            <person name="Chen S."/>
            <person name="Glastad K.M."/>
            <person name="Goodisman M.A.D."/>
            <person name="Werren J.H."/>
            <person name="Vineis J.H."/>
            <person name="Bowen J.L."/>
            <person name="Friedrich M."/>
            <person name="Jones J."/>
            <person name="Robertson H.M."/>
            <person name="Feyereisen R."/>
            <person name="Mechler-Hickson A."/>
            <person name="Mathers N."/>
            <person name="Lee C.E."/>
            <person name="Colbourne J.K."/>
            <person name="Biales A."/>
            <person name="Johnston J.S."/>
            <person name="Wellborn G.A."/>
            <person name="Rosendale A.J."/>
            <person name="Cridge A.G."/>
            <person name="Munoz-Torres M.C."/>
            <person name="Bain P.A."/>
            <person name="Manny A.R."/>
            <person name="Major K.M."/>
            <person name="Lambert F.N."/>
            <person name="Vulpe C.D."/>
            <person name="Tuck P."/>
            <person name="Blalock B.J."/>
            <person name="Lin Y.Y."/>
            <person name="Smith M.E."/>
            <person name="Ochoa-Acuna H."/>
            <person name="Chen M.M."/>
            <person name="Childers C.P."/>
            <person name="Qu J."/>
            <person name="Dugan S."/>
            <person name="Lee S.L."/>
            <person name="Chao H."/>
            <person name="Dinh H."/>
            <person name="Han Y."/>
            <person name="Doddapaneni H."/>
            <person name="Worley K.C."/>
            <person name="Muzny D.M."/>
            <person name="Gibbs R.A."/>
            <person name="Richards S."/>
        </authorList>
    </citation>
    <scope>NUCLEOTIDE SEQUENCE</scope>
    <source>
        <strain evidence="6">HAZT.00-mixed</strain>
        <tissue evidence="6">Whole organism</tissue>
    </source>
</reference>
<dbReference type="GO" id="GO:0005615">
    <property type="term" value="C:extracellular space"/>
    <property type="evidence" value="ECO:0007669"/>
    <property type="project" value="UniProtKB-ARBA"/>
</dbReference>
<feature type="compositionally biased region" description="Low complexity" evidence="4">
    <location>
        <begin position="42"/>
        <end position="66"/>
    </location>
</feature>
<dbReference type="InterPro" id="IPR029034">
    <property type="entry name" value="Cystine-knot_cytokine"/>
</dbReference>
<dbReference type="GO" id="GO:0008083">
    <property type="term" value="F:growth factor activity"/>
    <property type="evidence" value="ECO:0007669"/>
    <property type="project" value="TreeGrafter"/>
</dbReference>
<keyword evidence="1" id="KW-0732">Signal</keyword>
<gene>
    <name evidence="6" type="ORF">HAZT_HAZT003456</name>
</gene>
<sequence>MPLSLVSSWSASDEMKLQLLALLAAVVAGDRSSPAAHSHVGPSSFQHSSHRSPSASFNFKSSSKSFTRPIRPPTYKPPVHSREPYRKTTPPMSYPSTTTTFPVYEPVRHETPSPLYVTPSYSPPPTYPVSRNTPAYGALPPQKPGPPQYANSYEDIPACAHNTSKSYCLEDNEYPMYEIQGAAQKNSDKLLKLYADFADLNTVTSVDGLHDVSEETYLCASETAYVRPLRAVNTDGRWRIVVNAIKVNYEDITQTVRLEECLQPGQPCPLLPSCYESSCTQKSTYHRFLVYDPYDVYFPFAVESFKLPAACSCFLGSFLVH</sequence>
<dbReference type="Gene3D" id="2.10.90.10">
    <property type="entry name" value="Cystine-knot cytokines"/>
    <property type="match status" value="1"/>
</dbReference>
<reference evidence="6" key="3">
    <citation type="submission" date="2019-06" db="EMBL/GenBank/DDBJ databases">
        <authorList>
            <person name="Poynton C."/>
            <person name="Hasenbein S."/>
            <person name="Benoit J.B."/>
            <person name="Sepulveda M.S."/>
            <person name="Poelchau M.F."/>
            <person name="Murali S.C."/>
            <person name="Chen S."/>
            <person name="Glastad K.M."/>
            <person name="Werren J.H."/>
            <person name="Vineis J.H."/>
            <person name="Bowen J.L."/>
            <person name="Friedrich M."/>
            <person name="Jones J."/>
            <person name="Robertson H.M."/>
            <person name="Feyereisen R."/>
            <person name="Mechler-Hickson A."/>
            <person name="Mathers N."/>
            <person name="Lee C.E."/>
            <person name="Colbourne J.K."/>
            <person name="Biales A."/>
            <person name="Johnston J.S."/>
            <person name="Wellborn G.A."/>
            <person name="Rosendale A.J."/>
            <person name="Cridge A.G."/>
            <person name="Munoz-Torres M.C."/>
            <person name="Bain P.A."/>
            <person name="Manny A.R."/>
            <person name="Major K.M."/>
            <person name="Lambert F.N."/>
            <person name="Vulpe C.D."/>
            <person name="Tuck P."/>
            <person name="Blalock B.J."/>
            <person name="Lin Y.-Y."/>
            <person name="Smith M.E."/>
            <person name="Ochoa-Acuna H."/>
            <person name="Chen M.-J.M."/>
            <person name="Childers C.P."/>
            <person name="Qu J."/>
            <person name="Dugan S."/>
            <person name="Lee S.L."/>
            <person name="Chao H."/>
            <person name="Dinh H."/>
            <person name="Han Y."/>
            <person name="Doddapaneni H."/>
            <person name="Worley K.C."/>
            <person name="Muzny D.M."/>
            <person name="Gibbs R.A."/>
            <person name="Richards S."/>
        </authorList>
    </citation>
    <scope>NUCLEOTIDE SEQUENCE</scope>
    <source>
        <strain evidence="6">HAZT.00-mixed</strain>
        <tissue evidence="6">Whole organism</tissue>
    </source>
</reference>
<dbReference type="AlphaFoldDB" id="A0A6A0HDW0"/>
<feature type="domain" description="Spaetzle" evidence="5">
    <location>
        <begin position="217"/>
        <end position="314"/>
    </location>
</feature>
<dbReference type="SUPFAM" id="SSF57501">
    <property type="entry name" value="Cystine-knot cytokines"/>
    <property type="match status" value="1"/>
</dbReference>
<evidence type="ECO:0000313" key="6">
    <source>
        <dbReference type="EMBL" id="KAA0204013.1"/>
    </source>
</evidence>
<dbReference type="Proteomes" id="UP000711488">
    <property type="component" value="Unassembled WGS sequence"/>
</dbReference>
<evidence type="ECO:0000256" key="4">
    <source>
        <dbReference type="SAM" id="MobiDB-lite"/>
    </source>
</evidence>
<dbReference type="PANTHER" id="PTHR23199:SF12">
    <property type="entry name" value="NEUROTROPHIN 1-RELATED"/>
    <property type="match status" value="1"/>
</dbReference>
<dbReference type="GO" id="GO:0045087">
    <property type="term" value="P:innate immune response"/>
    <property type="evidence" value="ECO:0007669"/>
    <property type="project" value="TreeGrafter"/>
</dbReference>
<comment type="caution">
    <text evidence="6">The sequence shown here is derived from an EMBL/GenBank/DDBJ whole genome shotgun (WGS) entry which is preliminary data.</text>
</comment>
<name>A0A6A0HDW0_HYAAZ</name>
<dbReference type="OrthoDB" id="6492393at2759"/>
<dbReference type="GO" id="GO:0005121">
    <property type="term" value="F:Toll binding"/>
    <property type="evidence" value="ECO:0007669"/>
    <property type="project" value="TreeGrafter"/>
</dbReference>
<feature type="region of interest" description="Disordered" evidence="4">
    <location>
        <begin position="33"/>
        <end position="97"/>
    </location>
</feature>
<dbReference type="EMBL" id="JQDR03000168">
    <property type="protein sequence ID" value="KAA0204013.1"/>
    <property type="molecule type" value="Genomic_DNA"/>
</dbReference>
<evidence type="ECO:0000259" key="5">
    <source>
        <dbReference type="Pfam" id="PF16077"/>
    </source>
</evidence>
<organism evidence="6">
    <name type="scientific">Hyalella azteca</name>
    <name type="common">Amphipod</name>
    <dbReference type="NCBI Taxonomy" id="294128"/>
    <lineage>
        <taxon>Eukaryota</taxon>
        <taxon>Metazoa</taxon>
        <taxon>Ecdysozoa</taxon>
        <taxon>Arthropoda</taxon>
        <taxon>Crustacea</taxon>
        <taxon>Multicrustacea</taxon>
        <taxon>Malacostraca</taxon>
        <taxon>Eumalacostraca</taxon>
        <taxon>Peracarida</taxon>
        <taxon>Amphipoda</taxon>
        <taxon>Senticaudata</taxon>
        <taxon>Talitrida</taxon>
        <taxon>Talitroidea</taxon>
        <taxon>Hyalellidae</taxon>
        <taxon>Hyalella</taxon>
    </lineage>
</organism>
<reference evidence="6" key="1">
    <citation type="submission" date="2014-08" db="EMBL/GenBank/DDBJ databases">
        <authorList>
            <person name="Murali S."/>
            <person name="Richards S."/>
            <person name="Bandaranaike D."/>
            <person name="Bellair M."/>
            <person name="Blankenburg K."/>
            <person name="Chao H."/>
            <person name="Dinh H."/>
            <person name="Doddapaneni H."/>
            <person name="Dugan-Rocha S."/>
            <person name="Elkadiri S."/>
            <person name="Gnanaolivu R."/>
            <person name="Hughes D."/>
            <person name="Lee S."/>
            <person name="Li M."/>
            <person name="Ming W."/>
            <person name="Munidasa M."/>
            <person name="Muniz J."/>
            <person name="Nguyen L."/>
            <person name="Osuji N."/>
            <person name="Pu L.-L."/>
            <person name="Puazo M."/>
            <person name="Skinner E."/>
            <person name="Qu C."/>
            <person name="Quiroz J."/>
            <person name="Raj R."/>
            <person name="Weissenberger G."/>
            <person name="Xin Y."/>
            <person name="Zou X."/>
            <person name="Han Y."/>
            <person name="Worley K."/>
            <person name="Muzny D."/>
            <person name="Gibbs R."/>
        </authorList>
    </citation>
    <scope>NUCLEOTIDE SEQUENCE</scope>
    <source>
        <strain evidence="6">HAZT.00-mixed</strain>
        <tissue evidence="6">Whole organism</tissue>
    </source>
</reference>
<dbReference type="InterPro" id="IPR052444">
    <property type="entry name" value="Spz/Toll_ligand-like"/>
</dbReference>
<evidence type="ECO:0000256" key="3">
    <source>
        <dbReference type="ARBA" id="ARBA00023180"/>
    </source>
</evidence>
<keyword evidence="3" id="KW-0325">Glycoprotein</keyword>
<dbReference type="GO" id="GO:0021556">
    <property type="term" value="P:central nervous system formation"/>
    <property type="evidence" value="ECO:0007669"/>
    <property type="project" value="TreeGrafter"/>
</dbReference>
<keyword evidence="2" id="KW-1015">Disulfide bond</keyword>